<dbReference type="PANTHER" id="PTHR31601">
    <property type="entry name" value="28S RIBOSOMAL PROTEIN S36, MITOCHONDRIAL"/>
    <property type="match status" value="1"/>
</dbReference>
<dbReference type="PANTHER" id="PTHR31601:SF2">
    <property type="entry name" value="ALPHA-KETOGLUTARATE DEHYDROGENASE COMPONENT 4"/>
    <property type="match status" value="1"/>
</dbReference>
<accession>A0AAV2HI07</accession>
<sequence length="102" mass="11109">MGSYGYGAHFIVRSGFKGYSVSKKAVRPHVPLIKFPSRGSTVKNPVDAVSTSAGKVELTASGTKKTTTVTRQTIDSSQLPLKYRRKPLTNEEIEIIEKGGRL</sequence>
<comment type="similarity">
    <text evidence="3">Belongs to the alpha-ketoglutarate dehydrogenase component 4 family.</text>
</comment>
<dbReference type="GO" id="GO:0005739">
    <property type="term" value="C:mitochondrion"/>
    <property type="evidence" value="ECO:0007669"/>
    <property type="project" value="UniProtKB-SubCell"/>
</dbReference>
<comment type="subcellular location">
    <subcellularLocation>
        <location evidence="1">Mitochondrion</location>
    </subcellularLocation>
</comment>
<evidence type="ECO:0000313" key="4">
    <source>
        <dbReference type="EMBL" id="CAL1533686.1"/>
    </source>
</evidence>
<evidence type="ECO:0000313" key="5">
    <source>
        <dbReference type="Proteomes" id="UP001497497"/>
    </source>
</evidence>
<dbReference type="Pfam" id="PF10937">
    <property type="entry name" value="Kgd4-YMR31"/>
    <property type="match status" value="1"/>
</dbReference>
<evidence type="ECO:0000256" key="2">
    <source>
        <dbReference type="ARBA" id="ARBA00023128"/>
    </source>
</evidence>
<evidence type="ECO:0008006" key="6">
    <source>
        <dbReference type="Google" id="ProtNLM"/>
    </source>
</evidence>
<keyword evidence="2" id="KW-0496">Mitochondrion</keyword>
<evidence type="ECO:0000256" key="3">
    <source>
        <dbReference type="ARBA" id="ARBA00043970"/>
    </source>
</evidence>
<keyword evidence="5" id="KW-1185">Reference proteome</keyword>
<dbReference type="Proteomes" id="UP001497497">
    <property type="component" value="Unassembled WGS sequence"/>
</dbReference>
<name>A0AAV2HI07_LYMST</name>
<reference evidence="4 5" key="1">
    <citation type="submission" date="2024-04" db="EMBL/GenBank/DDBJ databases">
        <authorList>
            <consortium name="Genoscope - CEA"/>
            <person name="William W."/>
        </authorList>
    </citation>
    <scope>NUCLEOTIDE SEQUENCE [LARGE SCALE GENOMIC DNA]</scope>
</reference>
<dbReference type="GO" id="GO:0004591">
    <property type="term" value="F:oxoglutarate dehydrogenase (succinyl-transferring) activity"/>
    <property type="evidence" value="ECO:0007669"/>
    <property type="project" value="TreeGrafter"/>
</dbReference>
<evidence type="ECO:0000256" key="1">
    <source>
        <dbReference type="ARBA" id="ARBA00004173"/>
    </source>
</evidence>
<organism evidence="4 5">
    <name type="scientific">Lymnaea stagnalis</name>
    <name type="common">Great pond snail</name>
    <name type="synonym">Helix stagnalis</name>
    <dbReference type="NCBI Taxonomy" id="6523"/>
    <lineage>
        <taxon>Eukaryota</taxon>
        <taxon>Metazoa</taxon>
        <taxon>Spiralia</taxon>
        <taxon>Lophotrochozoa</taxon>
        <taxon>Mollusca</taxon>
        <taxon>Gastropoda</taxon>
        <taxon>Heterobranchia</taxon>
        <taxon>Euthyneura</taxon>
        <taxon>Panpulmonata</taxon>
        <taxon>Hygrophila</taxon>
        <taxon>Lymnaeoidea</taxon>
        <taxon>Lymnaeidae</taxon>
        <taxon>Lymnaea</taxon>
    </lineage>
</organism>
<gene>
    <name evidence="4" type="ORF">GSLYS_00007646001</name>
</gene>
<dbReference type="AlphaFoldDB" id="A0AAV2HI07"/>
<protein>
    <recommendedName>
        <fullName evidence="6">Mitochondrial ribosomal protein S36</fullName>
    </recommendedName>
</protein>
<comment type="caution">
    <text evidence="4">The sequence shown here is derived from an EMBL/GenBank/DDBJ whole genome shotgun (WGS) entry which is preliminary data.</text>
</comment>
<dbReference type="GO" id="GO:0006103">
    <property type="term" value="P:2-oxoglutarate metabolic process"/>
    <property type="evidence" value="ECO:0007669"/>
    <property type="project" value="InterPro"/>
</dbReference>
<dbReference type="InterPro" id="IPR020373">
    <property type="entry name" value="Kgd4/YMR-31"/>
</dbReference>
<proteinExistence type="inferred from homology"/>
<dbReference type="EMBL" id="CAXITT010000149">
    <property type="protein sequence ID" value="CAL1533686.1"/>
    <property type="molecule type" value="Genomic_DNA"/>
</dbReference>